<sequence>MRTPIDMSDLLSEIEVPDIVSAQLALQDIQAKREQDIFADGKRKGWDKTVEARCDFTPRPRLTHRSGLFFLSYWQKSVYGRTLTDIKSDDSMVLFFAEAMVSLIHEIIGPDLSQGCWCIITTPKRRHLVKNFATRISEQIAARLSIPFYEDVCTCRNRQRVNAIFDVNIVPKEQNIICFDDFVTTGQTLQAMKRALESFNKNILFISGINNKL</sequence>
<reference evidence="2" key="1">
    <citation type="submission" date="2016-10" db="EMBL/GenBank/DDBJ databases">
        <authorList>
            <person name="de Groot N.N."/>
        </authorList>
    </citation>
    <scope>NUCLEOTIDE SEQUENCE [LARGE SCALE GENOMIC DNA]</scope>
    <source>
        <strain evidence="2">BP1-145</strain>
    </source>
</reference>
<dbReference type="SUPFAM" id="SSF53271">
    <property type="entry name" value="PRTase-like"/>
    <property type="match status" value="1"/>
</dbReference>
<evidence type="ECO:0000313" key="1">
    <source>
        <dbReference type="EMBL" id="SDN80984.1"/>
    </source>
</evidence>
<dbReference type="RefSeq" id="WP_091852005.1">
    <property type="nucleotide sequence ID" value="NZ_FNIW01000003.1"/>
</dbReference>
<dbReference type="InterPro" id="IPR029057">
    <property type="entry name" value="PRTase-like"/>
</dbReference>
<dbReference type="Gene3D" id="3.40.50.2020">
    <property type="match status" value="1"/>
</dbReference>
<dbReference type="EMBL" id="FNIW01000003">
    <property type="protein sequence ID" value="SDN80984.1"/>
    <property type="molecule type" value="Genomic_DNA"/>
</dbReference>
<evidence type="ECO:0000313" key="2">
    <source>
        <dbReference type="Proteomes" id="UP000199134"/>
    </source>
</evidence>
<protein>
    <recommendedName>
        <fullName evidence="3">Phosphoribosyl transferase domain-containing protein</fullName>
    </recommendedName>
</protein>
<proteinExistence type="predicted"/>
<accession>A0A1H0EEW7</accession>
<comment type="caution">
    <text evidence="1">The sequence shown here is derived from an EMBL/GenBank/DDBJ whole genome shotgun (WGS) entry which is preliminary data.</text>
</comment>
<name>A0A1H0EEW7_9BACT</name>
<evidence type="ECO:0008006" key="3">
    <source>
        <dbReference type="Google" id="ProtNLM"/>
    </source>
</evidence>
<organism evidence="1 2">
    <name type="scientific">Prevotella communis</name>
    <dbReference type="NCBI Taxonomy" id="2913614"/>
    <lineage>
        <taxon>Bacteria</taxon>
        <taxon>Pseudomonadati</taxon>
        <taxon>Bacteroidota</taxon>
        <taxon>Bacteroidia</taxon>
        <taxon>Bacteroidales</taxon>
        <taxon>Prevotellaceae</taxon>
        <taxon>Prevotella</taxon>
    </lineage>
</organism>
<dbReference type="OrthoDB" id="1065309at2"/>
<dbReference type="AlphaFoldDB" id="A0A1H0EEW7"/>
<dbReference type="Proteomes" id="UP000199134">
    <property type="component" value="Unassembled WGS sequence"/>
</dbReference>
<gene>
    <name evidence="1" type="ORF">SAMN04487900_103136</name>
</gene>